<dbReference type="InterPro" id="IPR007421">
    <property type="entry name" value="Schlafen_AlbA_2_dom"/>
</dbReference>
<keyword evidence="2" id="KW-0347">Helicase</keyword>
<dbReference type="PANTHER" id="PTHR30595:SF6">
    <property type="entry name" value="SCHLAFEN ALBA-2 DOMAIN-CONTAINING PROTEIN"/>
    <property type="match status" value="1"/>
</dbReference>
<dbReference type="InterPro" id="IPR038475">
    <property type="entry name" value="RecG_C_sf"/>
</dbReference>
<comment type="caution">
    <text evidence="2">The sequence shown here is derived from an EMBL/GenBank/DDBJ whole genome shotgun (WGS) entry which is preliminary data.</text>
</comment>
<evidence type="ECO:0000313" key="2">
    <source>
        <dbReference type="EMBL" id="RSX58852.1"/>
    </source>
</evidence>
<sequence>MEFKSERSGPIDDSVIIANVVAFANTSGGTLYLGIEDDGTPTGVSRGHRNITQLAAYIFNNTVPPVQTRPVILGDGDLRVVAIGVDESSQLTCTKGGRVMHRVLKANGEPEVVTMYPYEFVSRLSSIGSYDYSAQPAPEAVLTDLDPQARDMLREGIARTHSDDDMLSLSDADFDGALGLTTRRASDGATTPTIAGIVMIGTQRALMRRVPTATATFQIMKDGSPIVDERIRMPLVRMFRRVEELLAPWNPQTEIMLGSQRANYSVFDKSAFREAMANAFCHRDYTIMSPVRFQIDEAGLTVANPGGFMRGVNFGNLLTVSPTPRNPRLADILKRCGYVERTGRGIDRIFARTVISGRPLPDYSQSTSEEVVLFLRNTAADESFARLIDDATTRRESSLPAESLIVLAALHQYGALNESDIARRTSLDRERVALALHDLSALGVVVARGKSVYESVIARGAGDDALAVSKTDRIVQIIRSLGGSASVPQIAEHYGKSYTTTLRLLKSMESEGLVLHRGSTRSSEYYV</sequence>
<organism evidence="2 3">
    <name type="scientific">Bifidobacterium samirii</name>
    <dbReference type="NCBI Taxonomy" id="2306974"/>
    <lineage>
        <taxon>Bacteria</taxon>
        <taxon>Bacillati</taxon>
        <taxon>Actinomycetota</taxon>
        <taxon>Actinomycetes</taxon>
        <taxon>Bifidobacteriales</taxon>
        <taxon>Bifidobacteriaceae</taxon>
        <taxon>Bifidobacterium</taxon>
    </lineage>
</organism>
<dbReference type="Pfam" id="PF13749">
    <property type="entry name" value="HATPase_c_4"/>
    <property type="match status" value="1"/>
</dbReference>
<keyword evidence="2" id="KW-0378">Hydrolase</keyword>
<dbReference type="InterPro" id="IPR036390">
    <property type="entry name" value="WH_DNA-bd_sf"/>
</dbReference>
<protein>
    <submittedName>
        <fullName evidence="2">ATP-dependent DNA helicase</fullName>
    </submittedName>
</protein>
<dbReference type="PANTHER" id="PTHR30595">
    <property type="entry name" value="GLPR-RELATED TRANSCRIPTIONAL REPRESSOR"/>
    <property type="match status" value="1"/>
</dbReference>
<keyword evidence="2" id="KW-0067">ATP-binding</keyword>
<dbReference type="Proteomes" id="UP000287470">
    <property type="component" value="Unassembled WGS sequence"/>
</dbReference>
<dbReference type="InterPro" id="IPR038461">
    <property type="entry name" value="Schlafen_AlbA_2_dom_sf"/>
</dbReference>
<dbReference type="SUPFAM" id="SSF46785">
    <property type="entry name" value="Winged helix' DNA-binding domain"/>
    <property type="match status" value="1"/>
</dbReference>
<feature type="domain" description="Schlafen AlbA-2" evidence="1">
    <location>
        <begin position="1"/>
        <end position="104"/>
    </location>
</feature>
<proteinExistence type="predicted"/>
<dbReference type="Gene3D" id="3.30.950.30">
    <property type="entry name" value="Schlafen, AAA domain"/>
    <property type="match status" value="1"/>
</dbReference>
<gene>
    <name evidence="2" type="ORF">D2E24_0148</name>
</gene>
<dbReference type="Gene3D" id="3.30.565.60">
    <property type="match status" value="1"/>
</dbReference>
<reference evidence="2 3" key="1">
    <citation type="submission" date="2018-09" db="EMBL/GenBank/DDBJ databases">
        <title>Characterization of the phylogenetic diversity of five novel species belonging to the genus Bifidobacterium.</title>
        <authorList>
            <person name="Lugli G.A."/>
            <person name="Duranti S."/>
            <person name="Milani C."/>
        </authorList>
    </citation>
    <scope>NUCLEOTIDE SEQUENCE [LARGE SCALE GENOMIC DNA]</scope>
    <source>
        <strain evidence="2 3">2033B</strain>
    </source>
</reference>
<keyword evidence="2" id="KW-0547">Nucleotide-binding</keyword>
<dbReference type="AlphaFoldDB" id="A0A430FX03"/>
<dbReference type="Pfam" id="PF04326">
    <property type="entry name" value="SLFN_AlbA_2"/>
    <property type="match status" value="1"/>
</dbReference>
<dbReference type="GO" id="GO:0004386">
    <property type="term" value="F:helicase activity"/>
    <property type="evidence" value="ECO:0007669"/>
    <property type="project" value="UniProtKB-KW"/>
</dbReference>
<dbReference type="EMBL" id="QXGK01000001">
    <property type="protein sequence ID" value="RSX58852.1"/>
    <property type="molecule type" value="Genomic_DNA"/>
</dbReference>
<keyword evidence="3" id="KW-1185">Reference proteome</keyword>
<name>A0A430FX03_9BIFI</name>
<evidence type="ECO:0000259" key="1">
    <source>
        <dbReference type="Pfam" id="PF04326"/>
    </source>
</evidence>
<evidence type="ECO:0000313" key="3">
    <source>
        <dbReference type="Proteomes" id="UP000287470"/>
    </source>
</evidence>
<accession>A0A430FX03</accession>